<organism evidence="8 9">
    <name type="scientific">Cadophora malorum</name>
    <dbReference type="NCBI Taxonomy" id="108018"/>
    <lineage>
        <taxon>Eukaryota</taxon>
        <taxon>Fungi</taxon>
        <taxon>Dikarya</taxon>
        <taxon>Ascomycota</taxon>
        <taxon>Pezizomycotina</taxon>
        <taxon>Leotiomycetes</taxon>
        <taxon>Helotiales</taxon>
        <taxon>Ploettnerulaceae</taxon>
        <taxon>Cadophora</taxon>
    </lineage>
</organism>
<dbReference type="PRINTS" id="PR00463">
    <property type="entry name" value="EP450I"/>
</dbReference>
<evidence type="ECO:0000256" key="6">
    <source>
        <dbReference type="PIRSR" id="PIRSR602401-1"/>
    </source>
</evidence>
<keyword evidence="9" id="KW-1185">Reference proteome</keyword>
<keyword evidence="3 6" id="KW-0479">Metal-binding</keyword>
<dbReference type="InterPro" id="IPR002401">
    <property type="entry name" value="Cyt_P450_E_grp-I"/>
</dbReference>
<sequence>MLTFTLLTVLVPVFICLGVVRSIHYILTEPLRNIPGPRLNRYTNVLLKIQTMRGRRVHYVHELHSRYGPIVRISPTEVAVSDLPSTREIHRIGSGYLKSEWYAKFTEESEEDIGIFAMINAKQHAVRRRLFSAAFSQTALLQWDDVLQYRTTLVIQKIKEQAMSRGGADIFSWFTFMATDVIAELGFGESFHSLEHGKKSSFSEDLEKVMMFSGLRAELGFVATILSHLPLPVIQFWLQSTKRISTYGTAAIAKNKALANRGEIKDTLFTKMLRESDEKAGLLSDAEIQREASNLIVAGSDTTAVTLTYLVWAVLKHSEVKSKLVAEVATLGDNPSSKDTNALPFLAAVIKETLRLYGAAPGSLPRTIPRGGRTLGSYFIPEGTTVSTQAYTLHRDPRIFPNALAFSPERWLEPTQEMKDAWMPFGGGSRVCIGLHLAQSELSLAAAKFFKECSNATVRTCDEDMEQENYFLVAPKGHKCEIVLGS</sequence>
<dbReference type="AlphaFoldDB" id="A0A8H7TGX2"/>
<keyword evidence="7" id="KW-0503">Monooxygenase</keyword>
<evidence type="ECO:0000256" key="2">
    <source>
        <dbReference type="ARBA" id="ARBA00010617"/>
    </source>
</evidence>
<dbReference type="SUPFAM" id="SSF48264">
    <property type="entry name" value="Cytochrome P450"/>
    <property type="match status" value="1"/>
</dbReference>
<dbReference type="PANTHER" id="PTHR24305:SF96">
    <property type="entry name" value="CYTOCHROME P450 MONOOXYGENASE STCB-RELATED"/>
    <property type="match status" value="1"/>
</dbReference>
<dbReference type="PROSITE" id="PS00086">
    <property type="entry name" value="CYTOCHROME_P450"/>
    <property type="match status" value="1"/>
</dbReference>
<evidence type="ECO:0000313" key="8">
    <source>
        <dbReference type="EMBL" id="KAG4421440.1"/>
    </source>
</evidence>
<comment type="cofactor">
    <cofactor evidence="1 6">
        <name>heme</name>
        <dbReference type="ChEBI" id="CHEBI:30413"/>
    </cofactor>
</comment>
<name>A0A8H7TGX2_9HELO</name>
<dbReference type="EMBL" id="JAFJYH010000065">
    <property type="protein sequence ID" value="KAG4421440.1"/>
    <property type="molecule type" value="Genomic_DNA"/>
</dbReference>
<evidence type="ECO:0000313" key="9">
    <source>
        <dbReference type="Proteomes" id="UP000664132"/>
    </source>
</evidence>
<evidence type="ECO:0000256" key="7">
    <source>
        <dbReference type="RuleBase" id="RU000461"/>
    </source>
</evidence>
<dbReference type="GO" id="GO:0016705">
    <property type="term" value="F:oxidoreductase activity, acting on paired donors, with incorporation or reduction of molecular oxygen"/>
    <property type="evidence" value="ECO:0007669"/>
    <property type="project" value="InterPro"/>
</dbReference>
<dbReference type="InterPro" id="IPR001128">
    <property type="entry name" value="Cyt_P450"/>
</dbReference>
<comment type="caution">
    <text evidence="8">The sequence shown here is derived from an EMBL/GenBank/DDBJ whole genome shotgun (WGS) entry which is preliminary data.</text>
</comment>
<dbReference type="Proteomes" id="UP000664132">
    <property type="component" value="Unassembled WGS sequence"/>
</dbReference>
<dbReference type="InterPro" id="IPR036396">
    <property type="entry name" value="Cyt_P450_sf"/>
</dbReference>
<dbReference type="InterPro" id="IPR017972">
    <property type="entry name" value="Cyt_P450_CS"/>
</dbReference>
<keyword evidence="5 6" id="KW-0408">Iron</keyword>
<evidence type="ECO:0000256" key="1">
    <source>
        <dbReference type="ARBA" id="ARBA00001971"/>
    </source>
</evidence>
<protein>
    <recommendedName>
        <fullName evidence="10">Cytochrome P450</fullName>
    </recommendedName>
</protein>
<gene>
    <name evidence="8" type="ORF">IFR04_005390</name>
</gene>
<comment type="similarity">
    <text evidence="2 7">Belongs to the cytochrome P450 family.</text>
</comment>
<dbReference type="CDD" id="cd11059">
    <property type="entry name" value="CYP_fungal"/>
    <property type="match status" value="1"/>
</dbReference>
<proteinExistence type="inferred from homology"/>
<dbReference type="InterPro" id="IPR050121">
    <property type="entry name" value="Cytochrome_P450_monoxygenase"/>
</dbReference>
<keyword evidence="4 7" id="KW-0560">Oxidoreductase</keyword>
<dbReference type="GO" id="GO:0020037">
    <property type="term" value="F:heme binding"/>
    <property type="evidence" value="ECO:0007669"/>
    <property type="project" value="InterPro"/>
</dbReference>
<keyword evidence="6 7" id="KW-0349">Heme</keyword>
<accession>A0A8H7TGX2</accession>
<evidence type="ECO:0008006" key="10">
    <source>
        <dbReference type="Google" id="ProtNLM"/>
    </source>
</evidence>
<evidence type="ECO:0000256" key="4">
    <source>
        <dbReference type="ARBA" id="ARBA00023002"/>
    </source>
</evidence>
<dbReference type="GO" id="GO:0004497">
    <property type="term" value="F:monooxygenase activity"/>
    <property type="evidence" value="ECO:0007669"/>
    <property type="project" value="UniProtKB-KW"/>
</dbReference>
<dbReference type="PANTHER" id="PTHR24305">
    <property type="entry name" value="CYTOCHROME P450"/>
    <property type="match status" value="1"/>
</dbReference>
<feature type="binding site" description="axial binding residue" evidence="6">
    <location>
        <position position="432"/>
    </location>
    <ligand>
        <name>heme</name>
        <dbReference type="ChEBI" id="CHEBI:30413"/>
    </ligand>
    <ligandPart>
        <name>Fe</name>
        <dbReference type="ChEBI" id="CHEBI:18248"/>
    </ligandPart>
</feature>
<dbReference type="OrthoDB" id="1470350at2759"/>
<evidence type="ECO:0000256" key="3">
    <source>
        <dbReference type="ARBA" id="ARBA00022723"/>
    </source>
</evidence>
<reference evidence="8" key="1">
    <citation type="submission" date="2021-02" db="EMBL/GenBank/DDBJ databases">
        <title>Genome sequence Cadophora malorum strain M34.</title>
        <authorList>
            <person name="Stefanovic E."/>
            <person name="Vu D."/>
            <person name="Scully C."/>
            <person name="Dijksterhuis J."/>
            <person name="Roader J."/>
            <person name="Houbraken J."/>
        </authorList>
    </citation>
    <scope>NUCLEOTIDE SEQUENCE</scope>
    <source>
        <strain evidence="8">M34</strain>
    </source>
</reference>
<dbReference type="PRINTS" id="PR00385">
    <property type="entry name" value="P450"/>
</dbReference>
<dbReference type="Pfam" id="PF00067">
    <property type="entry name" value="p450"/>
    <property type="match status" value="1"/>
</dbReference>
<dbReference type="GO" id="GO:0005506">
    <property type="term" value="F:iron ion binding"/>
    <property type="evidence" value="ECO:0007669"/>
    <property type="project" value="InterPro"/>
</dbReference>
<evidence type="ECO:0000256" key="5">
    <source>
        <dbReference type="ARBA" id="ARBA00023004"/>
    </source>
</evidence>
<dbReference type="Gene3D" id="1.10.630.10">
    <property type="entry name" value="Cytochrome P450"/>
    <property type="match status" value="1"/>
</dbReference>